<keyword evidence="2" id="KW-0808">Transferase</keyword>
<dbReference type="GO" id="GO:0016747">
    <property type="term" value="F:acyltransferase activity, transferring groups other than amino-acyl groups"/>
    <property type="evidence" value="ECO:0007669"/>
    <property type="project" value="InterPro"/>
</dbReference>
<proteinExistence type="predicted"/>
<dbReference type="PROSITE" id="PS51186">
    <property type="entry name" value="GNAT"/>
    <property type="match status" value="1"/>
</dbReference>
<protein>
    <submittedName>
        <fullName evidence="2">GNAT family N-acetyltransferase</fullName>
    </submittedName>
</protein>
<dbReference type="Gene3D" id="3.40.630.30">
    <property type="match status" value="1"/>
</dbReference>
<dbReference type="Proteomes" id="UP000248039">
    <property type="component" value="Unassembled WGS sequence"/>
</dbReference>
<organism evidence="2 3">
    <name type="scientific">Streptomyces tateyamensis</name>
    <dbReference type="NCBI Taxonomy" id="565073"/>
    <lineage>
        <taxon>Bacteria</taxon>
        <taxon>Bacillati</taxon>
        <taxon>Actinomycetota</taxon>
        <taxon>Actinomycetes</taxon>
        <taxon>Kitasatosporales</taxon>
        <taxon>Streptomycetaceae</taxon>
        <taxon>Streptomyces</taxon>
    </lineage>
</organism>
<gene>
    <name evidence="2" type="ORF">C7C46_28520</name>
</gene>
<evidence type="ECO:0000313" key="3">
    <source>
        <dbReference type="Proteomes" id="UP000248039"/>
    </source>
</evidence>
<comment type="caution">
    <text evidence="2">The sequence shown here is derived from an EMBL/GenBank/DDBJ whole genome shotgun (WGS) entry which is preliminary data.</text>
</comment>
<dbReference type="EMBL" id="PYBW01000132">
    <property type="protein sequence ID" value="PYC69059.1"/>
    <property type="molecule type" value="Genomic_DNA"/>
</dbReference>
<dbReference type="AlphaFoldDB" id="A0A2V4MYQ0"/>
<dbReference type="CDD" id="cd04301">
    <property type="entry name" value="NAT_SF"/>
    <property type="match status" value="1"/>
</dbReference>
<dbReference type="OrthoDB" id="4966223at2"/>
<reference evidence="2 3" key="1">
    <citation type="submission" date="2018-03" db="EMBL/GenBank/DDBJ databases">
        <title>Bioinformatic expansion and discovery of thiopeptide antibiotics.</title>
        <authorList>
            <person name="Schwalen C.J."/>
            <person name="Hudson G.A."/>
            <person name="Mitchell D.A."/>
        </authorList>
    </citation>
    <scope>NUCLEOTIDE SEQUENCE [LARGE SCALE GENOMIC DNA]</scope>
    <source>
        <strain evidence="2 3">ATCC 21389</strain>
    </source>
</reference>
<keyword evidence="3" id="KW-1185">Reference proteome</keyword>
<sequence length="221" mass="23449">MAVAGIGELVGSWIDGWVVSRGAADPVAQPWGWTIDVGQTGQLARHVLPEPTEQVVRALAAGTSAPGTWLKLFAEDAEVRPWLGPHWQLIAPGYLMTCRLAPERPAVPAGYRVTNWSRGGVTRVLVRTADGQFAARGQIALGATDAAIAVADQISTAPEHRRRGLGALVMRTLQDAAHQAGARTGVLVGTAEGRELYHSLGWTTRSPMASLCYQAEAEAQA</sequence>
<evidence type="ECO:0000313" key="2">
    <source>
        <dbReference type="EMBL" id="PYC69059.1"/>
    </source>
</evidence>
<accession>A0A2V4MYQ0</accession>
<dbReference type="RefSeq" id="WP_110672819.1">
    <property type="nucleotide sequence ID" value="NZ_PYBW01000132.1"/>
</dbReference>
<name>A0A2V4MYQ0_9ACTN</name>
<dbReference type="SUPFAM" id="SSF55729">
    <property type="entry name" value="Acyl-CoA N-acyltransferases (Nat)"/>
    <property type="match status" value="1"/>
</dbReference>
<feature type="domain" description="N-acetyltransferase" evidence="1">
    <location>
        <begin position="77"/>
        <end position="221"/>
    </location>
</feature>
<evidence type="ECO:0000259" key="1">
    <source>
        <dbReference type="PROSITE" id="PS51186"/>
    </source>
</evidence>
<dbReference type="Pfam" id="PF13508">
    <property type="entry name" value="Acetyltransf_7"/>
    <property type="match status" value="1"/>
</dbReference>
<dbReference type="InterPro" id="IPR016181">
    <property type="entry name" value="Acyl_CoA_acyltransferase"/>
</dbReference>
<dbReference type="InterPro" id="IPR000182">
    <property type="entry name" value="GNAT_dom"/>
</dbReference>